<keyword evidence="2" id="KW-1185">Reference proteome</keyword>
<evidence type="ECO:0000313" key="1">
    <source>
        <dbReference type="EMBL" id="CAH0023177.1"/>
    </source>
</evidence>
<organism evidence="1 2">
    <name type="scientific">Clonostachys rhizophaga</name>
    <dbReference type="NCBI Taxonomy" id="160324"/>
    <lineage>
        <taxon>Eukaryota</taxon>
        <taxon>Fungi</taxon>
        <taxon>Dikarya</taxon>
        <taxon>Ascomycota</taxon>
        <taxon>Pezizomycotina</taxon>
        <taxon>Sordariomycetes</taxon>
        <taxon>Hypocreomycetidae</taxon>
        <taxon>Hypocreales</taxon>
        <taxon>Bionectriaceae</taxon>
        <taxon>Clonostachys</taxon>
    </lineage>
</organism>
<accession>A0A9N9VBU0</accession>
<evidence type="ECO:0008006" key="3">
    <source>
        <dbReference type="Google" id="ProtNLM"/>
    </source>
</evidence>
<sequence>FSSATMADNVEKTLPTSNENSEISSRILEIIFEFALNKVDDSVERLTAGTSKFLPTIDRFVNEGKRVELCLPAFPFKSANKVYKVFGVLPDKGEELALERLNRMCERIRGVYKPGAKLTILSDGVVYNDLLSVPDRHVWQFGEALRAMATKKKFKHLGFVRIKDVVKINGLPEPLKEISYVANATNFRCALLNEYGKEGIDIDEEIANNPDTRLTFQGYQKFLESDLEHIYPTGEDRSSEQYKEDVSFLAKQMLTRGYAFARAIEAGFPNHLRLSIHKSTGEQKITMSLLDTKTGYTTPWHCSVALMADGQWLSAPMGEFKKNPNMEIVKEEGRPMYFKEKKV</sequence>
<name>A0A9N9VBU0_9HYPO</name>
<dbReference type="Proteomes" id="UP000696573">
    <property type="component" value="Unassembled WGS sequence"/>
</dbReference>
<evidence type="ECO:0000313" key="2">
    <source>
        <dbReference type="Proteomes" id="UP000696573"/>
    </source>
</evidence>
<reference evidence="1" key="1">
    <citation type="submission" date="2021-10" db="EMBL/GenBank/DDBJ databases">
        <authorList>
            <person name="Piombo E."/>
        </authorList>
    </citation>
    <scope>NUCLEOTIDE SEQUENCE</scope>
</reference>
<dbReference type="PANTHER" id="PTHR37285">
    <property type="entry name" value="SPORE WALL MATURATION PROTEIN DIT1"/>
    <property type="match status" value="1"/>
</dbReference>
<dbReference type="EMBL" id="CABFNQ020000690">
    <property type="protein sequence ID" value="CAH0023177.1"/>
    <property type="molecule type" value="Genomic_DNA"/>
</dbReference>
<gene>
    <name evidence="1" type="ORF">CRHIZ90672A_00007629</name>
</gene>
<dbReference type="OrthoDB" id="429813at2759"/>
<dbReference type="InterPro" id="IPR007817">
    <property type="entry name" value="Isocyanide_synthase_DIT1"/>
</dbReference>
<dbReference type="Pfam" id="PF05141">
    <property type="entry name" value="DIT1_PvcA"/>
    <property type="match status" value="1"/>
</dbReference>
<dbReference type="PANTHER" id="PTHR37285:SF5">
    <property type="entry name" value="SPORE WALL MATURATION PROTEIN DIT1"/>
    <property type="match status" value="1"/>
</dbReference>
<protein>
    <recommendedName>
        <fullName evidence="3">Pyoverdine biosynthesis</fullName>
    </recommendedName>
</protein>
<feature type="non-terminal residue" evidence="1">
    <location>
        <position position="343"/>
    </location>
</feature>
<comment type="caution">
    <text evidence="1">The sequence shown here is derived from an EMBL/GenBank/DDBJ whole genome shotgun (WGS) entry which is preliminary data.</text>
</comment>
<proteinExistence type="predicted"/>
<dbReference type="AlphaFoldDB" id="A0A9N9VBU0"/>